<sequence length="177" mass="19918">MKAKHIMYMFVLGLFLAFTACTNPTPENYFDRAVLNTNMFNDFASENFTRMLIATTVKYEGVKGDTAKNQAFTMVDSKAKYIAKALKDIKALKQTDETKEMLQTSIALHEYVLPVYQNEYTALAKLCDSGGSKEDIAALALEIDNKYAAHFEELFIKLTNEGKAYAKAHNINVTWGN</sequence>
<evidence type="ECO:0000313" key="3">
    <source>
        <dbReference type="Proteomes" id="UP000318815"/>
    </source>
</evidence>
<feature type="signal peptide" evidence="1">
    <location>
        <begin position="1"/>
        <end position="22"/>
    </location>
</feature>
<evidence type="ECO:0000256" key="1">
    <source>
        <dbReference type="SAM" id="SignalP"/>
    </source>
</evidence>
<organism evidence="2 3">
    <name type="scientific">Chitinophaga pinensis</name>
    <dbReference type="NCBI Taxonomy" id="79329"/>
    <lineage>
        <taxon>Bacteria</taxon>
        <taxon>Pseudomonadati</taxon>
        <taxon>Bacteroidota</taxon>
        <taxon>Chitinophagia</taxon>
        <taxon>Chitinophagales</taxon>
        <taxon>Chitinophagaceae</taxon>
        <taxon>Chitinophaga</taxon>
    </lineage>
</organism>
<feature type="chain" id="PRO_5023116412" description="DUF4142 domain-containing protein" evidence="1">
    <location>
        <begin position="23"/>
        <end position="177"/>
    </location>
</feature>
<name>A0A5C6LPM6_9BACT</name>
<dbReference type="Proteomes" id="UP000318815">
    <property type="component" value="Unassembled WGS sequence"/>
</dbReference>
<comment type="caution">
    <text evidence="2">The sequence shown here is derived from an EMBL/GenBank/DDBJ whole genome shotgun (WGS) entry which is preliminary data.</text>
</comment>
<keyword evidence="1" id="KW-0732">Signal</keyword>
<dbReference type="RefSeq" id="WP_146306713.1">
    <property type="nucleotide sequence ID" value="NZ_VOHS01000023.1"/>
</dbReference>
<evidence type="ECO:0008006" key="4">
    <source>
        <dbReference type="Google" id="ProtNLM"/>
    </source>
</evidence>
<dbReference type="EMBL" id="VOHS01000023">
    <property type="protein sequence ID" value="TWV98821.1"/>
    <property type="molecule type" value="Genomic_DNA"/>
</dbReference>
<dbReference type="OrthoDB" id="1191109at2"/>
<gene>
    <name evidence="2" type="ORF">FEF09_19840</name>
</gene>
<dbReference type="AlphaFoldDB" id="A0A5C6LPM6"/>
<keyword evidence="3" id="KW-1185">Reference proteome</keyword>
<proteinExistence type="predicted"/>
<dbReference type="PROSITE" id="PS51257">
    <property type="entry name" value="PROKAR_LIPOPROTEIN"/>
    <property type="match status" value="1"/>
</dbReference>
<evidence type="ECO:0000313" key="2">
    <source>
        <dbReference type="EMBL" id="TWV98821.1"/>
    </source>
</evidence>
<accession>A0A5C6LPM6</accession>
<protein>
    <recommendedName>
        <fullName evidence="4">DUF4142 domain-containing protein</fullName>
    </recommendedName>
</protein>
<reference evidence="2 3" key="1">
    <citation type="submission" date="2019-08" db="EMBL/GenBank/DDBJ databases">
        <title>Whole genome sequencing of chitin degrading bacteria Chitinophaga pinensis YS16.</title>
        <authorList>
            <person name="Singh R.P."/>
            <person name="Manchanda G."/>
            <person name="Maurya I.K."/>
            <person name="Joshi N.K."/>
            <person name="Srivastava A.K."/>
        </authorList>
    </citation>
    <scope>NUCLEOTIDE SEQUENCE [LARGE SCALE GENOMIC DNA]</scope>
    <source>
        <strain evidence="2 3">YS-16</strain>
    </source>
</reference>